<dbReference type="EMBL" id="QWLV01000003">
    <property type="protein sequence ID" value="RHW17755.1"/>
    <property type="molecule type" value="Genomic_DNA"/>
</dbReference>
<evidence type="ECO:0000313" key="6">
    <source>
        <dbReference type="Proteomes" id="UP000266693"/>
    </source>
</evidence>
<gene>
    <name evidence="5" type="ORF">D1610_10045</name>
</gene>
<proteinExistence type="predicted"/>
<evidence type="ECO:0000256" key="1">
    <source>
        <dbReference type="ARBA" id="ARBA00023015"/>
    </source>
</evidence>
<keyword evidence="3" id="KW-0804">Transcription</keyword>
<dbReference type="InterPro" id="IPR050204">
    <property type="entry name" value="AraC_XylS_family_regulators"/>
</dbReference>
<dbReference type="RefSeq" id="WP_118864020.1">
    <property type="nucleotide sequence ID" value="NZ_QWLV01000003.1"/>
</dbReference>
<name>A0A396S304_9SPHN</name>
<dbReference type="SMART" id="SM00342">
    <property type="entry name" value="HTH_ARAC"/>
    <property type="match status" value="1"/>
</dbReference>
<sequence length="286" mass="30867">MQRAATWRIHDDGVDSWAMASAAPAAHLAGAVDRYTDYWERTGSFTARRELASTSGVLLINLGEPLEIVAADGRAIRLGRGEGFAGGLADATSISRSTGAQSGVHLHAPLETLGRILGLPPAEIVNRVVRLDEAIGREGERLGHDLAEARDADERFDRLDAFVTRRLAASPTADRRVIAAGAALRKRPETPIAALAERLNADRRAFARDFRNMLGIPPRHYARLARFEAFAAAIEADPSASLADLAADAGYYDQPHLNREVRAFAAMTPAELQRRIVPAGGGVRHE</sequence>
<dbReference type="PANTHER" id="PTHR46796:SF15">
    <property type="entry name" value="BLL1074 PROTEIN"/>
    <property type="match status" value="1"/>
</dbReference>
<dbReference type="Pfam" id="PF12833">
    <property type="entry name" value="HTH_18"/>
    <property type="match status" value="1"/>
</dbReference>
<dbReference type="AlphaFoldDB" id="A0A396S304"/>
<reference evidence="5 6" key="1">
    <citation type="submission" date="2018-08" db="EMBL/GenBank/DDBJ databases">
        <title>The multiple taxonomic identification of Sphingomonas gilva.</title>
        <authorList>
            <person name="Zhu D."/>
            <person name="Zheng S."/>
        </authorList>
    </citation>
    <scope>NUCLEOTIDE SEQUENCE [LARGE SCALE GENOMIC DNA]</scope>
    <source>
        <strain evidence="5 6">ZDH117</strain>
    </source>
</reference>
<accession>A0A396S304</accession>
<keyword evidence="2" id="KW-0238">DNA-binding</keyword>
<feature type="domain" description="HTH araC/xylS-type" evidence="4">
    <location>
        <begin position="175"/>
        <end position="275"/>
    </location>
</feature>
<dbReference type="OrthoDB" id="2559672at2"/>
<keyword evidence="1" id="KW-0805">Transcription regulation</keyword>
<dbReference type="Proteomes" id="UP000266693">
    <property type="component" value="Unassembled WGS sequence"/>
</dbReference>
<keyword evidence="6" id="KW-1185">Reference proteome</keyword>
<dbReference type="PANTHER" id="PTHR46796">
    <property type="entry name" value="HTH-TYPE TRANSCRIPTIONAL ACTIVATOR RHAS-RELATED"/>
    <property type="match status" value="1"/>
</dbReference>
<evidence type="ECO:0000259" key="4">
    <source>
        <dbReference type="PROSITE" id="PS01124"/>
    </source>
</evidence>
<evidence type="ECO:0000256" key="2">
    <source>
        <dbReference type="ARBA" id="ARBA00023125"/>
    </source>
</evidence>
<dbReference type="GO" id="GO:0043565">
    <property type="term" value="F:sequence-specific DNA binding"/>
    <property type="evidence" value="ECO:0007669"/>
    <property type="project" value="InterPro"/>
</dbReference>
<dbReference type="Gene3D" id="1.10.10.60">
    <property type="entry name" value="Homeodomain-like"/>
    <property type="match status" value="1"/>
</dbReference>
<dbReference type="GO" id="GO:0003700">
    <property type="term" value="F:DNA-binding transcription factor activity"/>
    <property type="evidence" value="ECO:0007669"/>
    <property type="project" value="InterPro"/>
</dbReference>
<comment type="caution">
    <text evidence="5">The sequence shown here is derived from an EMBL/GenBank/DDBJ whole genome shotgun (WGS) entry which is preliminary data.</text>
</comment>
<evidence type="ECO:0000256" key="3">
    <source>
        <dbReference type="ARBA" id="ARBA00023163"/>
    </source>
</evidence>
<dbReference type="InterPro" id="IPR018060">
    <property type="entry name" value="HTH_AraC"/>
</dbReference>
<evidence type="ECO:0000313" key="5">
    <source>
        <dbReference type="EMBL" id="RHW17755.1"/>
    </source>
</evidence>
<organism evidence="5 6">
    <name type="scientific">Sphingomonas gilva</name>
    <dbReference type="NCBI Taxonomy" id="2305907"/>
    <lineage>
        <taxon>Bacteria</taxon>
        <taxon>Pseudomonadati</taxon>
        <taxon>Pseudomonadota</taxon>
        <taxon>Alphaproteobacteria</taxon>
        <taxon>Sphingomonadales</taxon>
        <taxon>Sphingomonadaceae</taxon>
        <taxon>Sphingomonas</taxon>
    </lineage>
</organism>
<protein>
    <submittedName>
        <fullName evidence="5">AraC family transcriptional regulator</fullName>
    </submittedName>
</protein>
<dbReference type="PROSITE" id="PS01124">
    <property type="entry name" value="HTH_ARAC_FAMILY_2"/>
    <property type="match status" value="1"/>
</dbReference>